<dbReference type="GO" id="GO:0000160">
    <property type="term" value="P:phosphorelay signal transduction system"/>
    <property type="evidence" value="ECO:0007669"/>
    <property type="project" value="InterPro"/>
</dbReference>
<reference evidence="7 8" key="1">
    <citation type="submission" date="2018-09" db="EMBL/GenBank/DDBJ databases">
        <title>YIM PH21274 draft genome.</title>
        <authorList>
            <person name="Miao C."/>
        </authorList>
    </citation>
    <scope>NUCLEOTIDE SEQUENCE [LARGE SCALE GENOMIC DNA]</scope>
    <source>
        <strain evidence="7 8">YIM PH 21724</strain>
    </source>
</reference>
<dbReference type="PROSITE" id="PS50005">
    <property type="entry name" value="TPR"/>
    <property type="match status" value="1"/>
</dbReference>
<dbReference type="PANTHER" id="PTHR47691">
    <property type="entry name" value="REGULATOR-RELATED"/>
    <property type="match status" value="1"/>
</dbReference>
<evidence type="ECO:0000256" key="3">
    <source>
        <dbReference type="PROSITE-ProRule" id="PRU00339"/>
    </source>
</evidence>
<comment type="similarity">
    <text evidence="1">Belongs to the AfsR/DnrI/RedD regulatory family.</text>
</comment>
<evidence type="ECO:0000256" key="2">
    <source>
        <dbReference type="ARBA" id="ARBA00023125"/>
    </source>
</evidence>
<dbReference type="Gene3D" id="3.40.50.300">
    <property type="entry name" value="P-loop containing nucleotide triphosphate hydrolases"/>
    <property type="match status" value="1"/>
</dbReference>
<gene>
    <name evidence="7" type="ORF">D5S18_09520</name>
</gene>
<dbReference type="PROSITE" id="PS51755">
    <property type="entry name" value="OMPR_PHOB"/>
    <property type="match status" value="1"/>
</dbReference>
<feature type="repeat" description="TPR" evidence="3">
    <location>
        <begin position="873"/>
        <end position="906"/>
    </location>
</feature>
<dbReference type="SUPFAM" id="SSF48452">
    <property type="entry name" value="TPR-like"/>
    <property type="match status" value="2"/>
</dbReference>
<keyword evidence="5" id="KW-0175">Coiled coil</keyword>
<dbReference type="Proteomes" id="UP000266677">
    <property type="component" value="Unassembled WGS sequence"/>
</dbReference>
<dbReference type="Pfam" id="PF03704">
    <property type="entry name" value="BTAD"/>
    <property type="match status" value="1"/>
</dbReference>
<protein>
    <submittedName>
        <fullName evidence="7">Transcriptional regulator</fullName>
    </submittedName>
</protein>
<dbReference type="InterPro" id="IPR005158">
    <property type="entry name" value="BTAD"/>
</dbReference>
<evidence type="ECO:0000256" key="5">
    <source>
        <dbReference type="SAM" id="Coils"/>
    </source>
</evidence>
<keyword evidence="3" id="KW-0802">TPR repeat</keyword>
<dbReference type="InterPro" id="IPR001867">
    <property type="entry name" value="OmpR/PhoB-type_DNA-bd"/>
</dbReference>
<dbReference type="Gene3D" id="1.10.10.10">
    <property type="entry name" value="Winged helix-like DNA-binding domain superfamily/Winged helix DNA-binding domain"/>
    <property type="match status" value="1"/>
</dbReference>
<dbReference type="AlphaFoldDB" id="A0A3A4K047"/>
<dbReference type="InterPro" id="IPR036388">
    <property type="entry name" value="WH-like_DNA-bd_sf"/>
</dbReference>
<sequence length="1136" mass="120658">MYPEISGHVGGSRASTPAGDSLVVALLGEIALCRDGALAALPGTRSRLLLAALALHPGRSRSAQALIDEVWGASPPRAPMNALHTQVSRLRAALPDGALEIGPAGYRLTLSSDAVDLALAHRLSAAAAQRRAAGDAAGSLSAIEQARALWRGEPAADLPDGEVADALRFAAARLREDLDELELAARELRGDLAGALRLAKSRAAEHILDEPAHHTLMRLLTAAGRPNEALECFAAFRRRLADQLGADPGRALVDLNTAILRGEERAQAADVRENADPAAISHLLGVESGPAAAEFSSSDPPTEQTRPSIGLRAAPNALLGRENDLAELTALLDTSRVTTVLGPGGSGKTRIANELGSCAAGRFSVLLVELASVRSEGEEARLEIEAAIGAPLGLGDRALDNAALRGAPPPDFGRRLREALGVRPTLLILDNCEHLIDAVAVVVADLIGSCDRLTVLTTSRAPLMITAEAVYPLPPLAIDAAGSPATELFTARARAVRPGARLDPGEIARLCHTLDGLPLAIELAAARVRTMSVAEINTRLQDRFALLLNTDRSSPARHRTLHSVIDWSWNLLDKPQQVALRRLCRFPAGFGLDAAAAVAGGPDLDDVPAAVDGLVNQSLLTVLDDGDTLRYRMLETVREYGEEQLAAIPGEGDLVLDNLVQWACDFVVVAANHWTAAGRTTTDQVGATNAVGAELDNLLAALRRAVDTGDGNAAYSIFPVIGFLWVIRGAHEEVTAWYARILDLEPDAARPHPPTADQEIATYVLFFMHLAVIRGDIRRLTRLRTRLRRLMRGRTGILPVLHFFATVVLAPPTALAVSRTIAMGTRSEDPDTKAAALIIRANGRENLGDVLGSTIDAENAIRAMRPGDIWGHSAVLRHLASVYSQVGRYSEAVEHYRRAIGPLRALGAVNEAIENAGMMAGALVGCGAFDEAEREIRAAVGAAEFEELMGEGVARANPLMATLVAAYAELELARARIDSGLRLYRRALDVFGWPQQMLGPGPGGVMFACGALDAEALYGAPHAFDPMLDGLIAATLGPLSLISDLPQIGAAAVTIGAHLVGTARDQETGLELLTLSGRINARQDFPTMLRSRHVEAARERVGADRMRAAIERAALVRRRDAAARILELLGEIRIER</sequence>
<dbReference type="SMART" id="SM00862">
    <property type="entry name" value="Trans_reg_C"/>
    <property type="match status" value="1"/>
</dbReference>
<feature type="domain" description="OmpR/PhoB-type" evidence="6">
    <location>
        <begin position="13"/>
        <end position="110"/>
    </location>
</feature>
<comment type="caution">
    <text evidence="7">The sequence shown here is derived from an EMBL/GenBank/DDBJ whole genome shotgun (WGS) entry which is preliminary data.</text>
</comment>
<feature type="DNA-binding region" description="OmpR/PhoB-type" evidence="4">
    <location>
        <begin position="13"/>
        <end position="110"/>
    </location>
</feature>
<dbReference type="Gene3D" id="1.25.40.10">
    <property type="entry name" value="Tetratricopeptide repeat domain"/>
    <property type="match status" value="2"/>
</dbReference>
<keyword evidence="8" id="KW-1185">Reference proteome</keyword>
<dbReference type="EMBL" id="QZFU01000016">
    <property type="protein sequence ID" value="RJO77185.1"/>
    <property type="molecule type" value="Genomic_DNA"/>
</dbReference>
<keyword evidence="2 4" id="KW-0238">DNA-binding</keyword>
<name>A0A3A4K047_9NOCA</name>
<dbReference type="Pfam" id="PF25872">
    <property type="entry name" value="HTH_77"/>
    <property type="match status" value="1"/>
</dbReference>
<dbReference type="InterPro" id="IPR016032">
    <property type="entry name" value="Sig_transdc_resp-reg_C-effctor"/>
</dbReference>
<dbReference type="SUPFAM" id="SSF52540">
    <property type="entry name" value="P-loop containing nucleoside triphosphate hydrolases"/>
    <property type="match status" value="1"/>
</dbReference>
<organism evidence="7 8">
    <name type="scientific">Nocardia panacis</name>
    <dbReference type="NCBI Taxonomy" id="2340916"/>
    <lineage>
        <taxon>Bacteria</taxon>
        <taxon>Bacillati</taxon>
        <taxon>Actinomycetota</taxon>
        <taxon>Actinomycetes</taxon>
        <taxon>Mycobacteriales</taxon>
        <taxon>Nocardiaceae</taxon>
        <taxon>Nocardia</taxon>
    </lineage>
</organism>
<feature type="coiled-coil region" evidence="5">
    <location>
        <begin position="164"/>
        <end position="198"/>
    </location>
</feature>
<dbReference type="OrthoDB" id="9812579at2"/>
<dbReference type="SUPFAM" id="SSF46894">
    <property type="entry name" value="C-terminal effector domain of the bipartite response regulators"/>
    <property type="match status" value="1"/>
</dbReference>
<dbReference type="InterPro" id="IPR019734">
    <property type="entry name" value="TPR_rpt"/>
</dbReference>
<evidence type="ECO:0000256" key="4">
    <source>
        <dbReference type="PROSITE-ProRule" id="PRU01091"/>
    </source>
</evidence>
<dbReference type="InterPro" id="IPR058852">
    <property type="entry name" value="HTH_77"/>
</dbReference>
<dbReference type="GO" id="GO:0006355">
    <property type="term" value="P:regulation of DNA-templated transcription"/>
    <property type="evidence" value="ECO:0007669"/>
    <property type="project" value="InterPro"/>
</dbReference>
<dbReference type="Pfam" id="PF00486">
    <property type="entry name" value="Trans_reg_C"/>
    <property type="match status" value="1"/>
</dbReference>
<dbReference type="InterPro" id="IPR027417">
    <property type="entry name" value="P-loop_NTPase"/>
</dbReference>
<dbReference type="PANTHER" id="PTHR47691:SF3">
    <property type="entry name" value="HTH-TYPE TRANSCRIPTIONAL REGULATOR RV0890C-RELATED"/>
    <property type="match status" value="1"/>
</dbReference>
<dbReference type="SMART" id="SM01043">
    <property type="entry name" value="BTAD"/>
    <property type="match status" value="1"/>
</dbReference>
<dbReference type="InterPro" id="IPR011990">
    <property type="entry name" value="TPR-like_helical_dom_sf"/>
</dbReference>
<proteinExistence type="inferred from homology"/>
<evidence type="ECO:0000256" key="1">
    <source>
        <dbReference type="ARBA" id="ARBA00005820"/>
    </source>
</evidence>
<evidence type="ECO:0000313" key="8">
    <source>
        <dbReference type="Proteomes" id="UP000266677"/>
    </source>
</evidence>
<evidence type="ECO:0000259" key="6">
    <source>
        <dbReference type="PROSITE" id="PS51755"/>
    </source>
</evidence>
<dbReference type="GO" id="GO:0003677">
    <property type="term" value="F:DNA binding"/>
    <property type="evidence" value="ECO:0007669"/>
    <property type="project" value="UniProtKB-UniRule"/>
</dbReference>
<accession>A0A3A4K047</accession>
<evidence type="ECO:0000313" key="7">
    <source>
        <dbReference type="EMBL" id="RJO77185.1"/>
    </source>
</evidence>